<accession>A0A5B9DI53</accession>
<evidence type="ECO:0000256" key="3">
    <source>
        <dbReference type="ARBA" id="ARBA00022741"/>
    </source>
</evidence>
<dbReference type="SMART" id="SM00382">
    <property type="entry name" value="AAA"/>
    <property type="match status" value="1"/>
</dbReference>
<proteinExistence type="inferred from homology"/>
<keyword evidence="3" id="KW-0547">Nucleotide-binding</keyword>
<name>A0A5B9DI53_9HYPH</name>
<evidence type="ECO:0000256" key="4">
    <source>
        <dbReference type="ARBA" id="ARBA00022840"/>
    </source>
</evidence>
<dbReference type="Gene3D" id="3.40.50.300">
    <property type="entry name" value="P-loop containing nucleotide triphosphate hydrolases"/>
    <property type="match status" value="1"/>
</dbReference>
<dbReference type="PANTHER" id="PTHR46743">
    <property type="entry name" value="TEICHOIC ACIDS EXPORT ATP-BINDING PROTEIN TAGH"/>
    <property type="match status" value="1"/>
</dbReference>
<dbReference type="CDD" id="cd10147">
    <property type="entry name" value="Wzt_C-like"/>
    <property type="match status" value="1"/>
</dbReference>
<dbReference type="InterPro" id="IPR050683">
    <property type="entry name" value="Bact_Polysacc_Export_ATP-bd"/>
</dbReference>
<gene>
    <name evidence="5" type="ORF">FNA67_00445</name>
</gene>
<dbReference type="EMBL" id="CP041690">
    <property type="protein sequence ID" value="QEE18743.1"/>
    <property type="molecule type" value="Genomic_DNA"/>
</dbReference>
<evidence type="ECO:0000313" key="5">
    <source>
        <dbReference type="EMBL" id="QEE18743.1"/>
    </source>
</evidence>
<dbReference type="PANTHER" id="PTHR46743:SF2">
    <property type="entry name" value="TEICHOIC ACIDS EXPORT ATP-BINDING PROTEIN TAGH"/>
    <property type="match status" value="1"/>
</dbReference>
<dbReference type="InterPro" id="IPR003439">
    <property type="entry name" value="ABC_transporter-like_ATP-bd"/>
</dbReference>
<dbReference type="OrthoDB" id="9778870at2"/>
<organism evidence="5 6">
    <name type="scientific">Paradevosia tibetensis</name>
    <dbReference type="NCBI Taxonomy" id="1447062"/>
    <lineage>
        <taxon>Bacteria</taxon>
        <taxon>Pseudomonadati</taxon>
        <taxon>Pseudomonadota</taxon>
        <taxon>Alphaproteobacteria</taxon>
        <taxon>Hyphomicrobiales</taxon>
        <taxon>Devosiaceae</taxon>
        <taxon>Paradevosia</taxon>
    </lineage>
</organism>
<evidence type="ECO:0000256" key="2">
    <source>
        <dbReference type="ARBA" id="ARBA00022448"/>
    </source>
</evidence>
<dbReference type="KEGG" id="yti:FNA67_00445"/>
<keyword evidence="2" id="KW-0813">Transport</keyword>
<dbReference type="SUPFAM" id="SSF52540">
    <property type="entry name" value="P-loop containing nucleoside triphosphate hydrolases"/>
    <property type="match status" value="1"/>
</dbReference>
<dbReference type="PROSITE" id="PS50893">
    <property type="entry name" value="ABC_TRANSPORTER_2"/>
    <property type="match status" value="1"/>
</dbReference>
<dbReference type="InterPro" id="IPR015860">
    <property type="entry name" value="ABC_transpr_TagH-like"/>
</dbReference>
<evidence type="ECO:0000313" key="6">
    <source>
        <dbReference type="Proteomes" id="UP000321062"/>
    </source>
</evidence>
<dbReference type="InterPro" id="IPR029439">
    <property type="entry name" value="Wzt_C"/>
</dbReference>
<dbReference type="Proteomes" id="UP000321062">
    <property type="component" value="Chromosome"/>
</dbReference>
<dbReference type="InterPro" id="IPR027417">
    <property type="entry name" value="P-loop_NTPase"/>
</dbReference>
<dbReference type="GO" id="GO:0005524">
    <property type="term" value="F:ATP binding"/>
    <property type="evidence" value="ECO:0007669"/>
    <property type="project" value="UniProtKB-KW"/>
</dbReference>
<dbReference type="AlphaFoldDB" id="A0A5B9DI53"/>
<dbReference type="GO" id="GO:0016020">
    <property type="term" value="C:membrane"/>
    <property type="evidence" value="ECO:0007669"/>
    <property type="project" value="InterPro"/>
</dbReference>
<protein>
    <submittedName>
        <fullName evidence="5">ABC transporter ATP-binding protein</fullName>
    </submittedName>
</protein>
<dbReference type="GO" id="GO:0140359">
    <property type="term" value="F:ABC-type transporter activity"/>
    <property type="evidence" value="ECO:0007669"/>
    <property type="project" value="InterPro"/>
</dbReference>
<dbReference type="Gene3D" id="2.70.50.60">
    <property type="entry name" value="abc- transporter (atp binding component) like domain"/>
    <property type="match status" value="1"/>
</dbReference>
<keyword evidence="4 5" id="KW-0067">ATP-binding</keyword>
<comment type="similarity">
    <text evidence="1">Belongs to the ABC transporter superfamily.</text>
</comment>
<sequence length="428" mass="46881">MSNSEIAVRVEGLGKRYLLPHQGQRKGLDLARSHLAEFLPFLAHEEQDYFWALKDVSFELKRGDIVGILGRNGSGKSTLLKILSGITLPTTGRAELHGRIGSLLEVGTGFHPDLSGRENVFMAGALLGLKQREIRARFDEIVDFAGIEKFIDLPVKRYSSGMYVRLAYAVASMLRSDILILDEVLSVGDASFREKSQKNIESIANDGRTVLFVSHNARAVRSICKSGIVLEAGECVFQGSANDALNKYMQKLHHFDEEIVQVADHVACSDISVAPRLGATNSILRWVSTHKADGTEARRFQTGEPFIVRIGYENSNAPHPYFSVLLQNEFAERVATIHSTHSSEQLSVPASGVIECRIEELRIGEGTYHIMIDHGNYGGSRAQVTSLDCVPNAMSVAVELGGYVAGVGLDSYQGAAHRSTWALREGGK</sequence>
<dbReference type="CDD" id="cd03220">
    <property type="entry name" value="ABC_KpsT_Wzt"/>
    <property type="match status" value="1"/>
</dbReference>
<dbReference type="Pfam" id="PF00005">
    <property type="entry name" value="ABC_tran"/>
    <property type="match status" value="1"/>
</dbReference>
<dbReference type="InterPro" id="IPR003593">
    <property type="entry name" value="AAA+_ATPase"/>
</dbReference>
<dbReference type="GO" id="GO:0016887">
    <property type="term" value="F:ATP hydrolysis activity"/>
    <property type="evidence" value="ECO:0007669"/>
    <property type="project" value="InterPro"/>
</dbReference>
<dbReference type="RefSeq" id="WP_147654687.1">
    <property type="nucleotide sequence ID" value="NZ_BMFM01000001.1"/>
</dbReference>
<reference evidence="5 6" key="1">
    <citation type="journal article" date="2015" name="Int. J. Syst. Evol. Microbiol.">
        <title>Youhaiella tibetensis gen. nov., sp. nov., isolated from subsurface sediment.</title>
        <authorList>
            <person name="Wang Y.X."/>
            <person name="Huang F.Q."/>
            <person name="Nogi Y."/>
            <person name="Pang S.J."/>
            <person name="Wang P.K."/>
            <person name="Lv J."/>
        </authorList>
    </citation>
    <scope>NUCLEOTIDE SEQUENCE [LARGE SCALE GENOMIC DNA]</scope>
    <source>
        <strain evidence="6">fig4</strain>
    </source>
</reference>
<keyword evidence="6" id="KW-1185">Reference proteome</keyword>
<evidence type="ECO:0000256" key="1">
    <source>
        <dbReference type="ARBA" id="ARBA00005417"/>
    </source>
</evidence>